<reference evidence="1" key="1">
    <citation type="submission" date="2021-05" db="EMBL/GenBank/DDBJ databases">
        <authorList>
            <person name="Alioto T."/>
            <person name="Alioto T."/>
            <person name="Gomez Garrido J."/>
        </authorList>
    </citation>
    <scope>NUCLEOTIDE SEQUENCE</scope>
</reference>
<accession>A0A8D8PRB9</accession>
<dbReference type="EMBL" id="HBUF01021469">
    <property type="protein sequence ID" value="CAG6611365.1"/>
    <property type="molecule type" value="Transcribed_RNA"/>
</dbReference>
<dbReference type="EMBL" id="HBUF01021466">
    <property type="protein sequence ID" value="CAG6611358.1"/>
    <property type="molecule type" value="Transcribed_RNA"/>
</dbReference>
<dbReference type="AlphaFoldDB" id="A0A8D8PRB9"/>
<proteinExistence type="predicted"/>
<protein>
    <submittedName>
        <fullName evidence="1">Uncharacterized protein</fullName>
    </submittedName>
</protein>
<evidence type="ECO:0000313" key="1">
    <source>
        <dbReference type="EMBL" id="CAG6611361.1"/>
    </source>
</evidence>
<dbReference type="EMBL" id="HBUF01021465">
    <property type="protein sequence ID" value="CAG6611356.1"/>
    <property type="molecule type" value="Transcribed_RNA"/>
</dbReference>
<name>A0A8D8PRB9_9HEMI</name>
<dbReference type="EMBL" id="HBUF01021470">
    <property type="protein sequence ID" value="CAG6611368.1"/>
    <property type="molecule type" value="Transcribed_RNA"/>
</dbReference>
<dbReference type="EMBL" id="HBUF01021468">
    <property type="protein sequence ID" value="CAG6611363.1"/>
    <property type="molecule type" value="Transcribed_RNA"/>
</dbReference>
<organism evidence="1">
    <name type="scientific">Cacopsylla melanoneura</name>
    <dbReference type="NCBI Taxonomy" id="428564"/>
    <lineage>
        <taxon>Eukaryota</taxon>
        <taxon>Metazoa</taxon>
        <taxon>Ecdysozoa</taxon>
        <taxon>Arthropoda</taxon>
        <taxon>Hexapoda</taxon>
        <taxon>Insecta</taxon>
        <taxon>Pterygota</taxon>
        <taxon>Neoptera</taxon>
        <taxon>Paraneoptera</taxon>
        <taxon>Hemiptera</taxon>
        <taxon>Sternorrhyncha</taxon>
        <taxon>Psylloidea</taxon>
        <taxon>Psyllidae</taxon>
        <taxon>Psyllinae</taxon>
        <taxon>Cacopsylla</taxon>
    </lineage>
</organism>
<sequence>MLNSSSALASISSAFSLASCSMKAIMCLICFWTSASLKAMVEGGYLELKAPKKEKSDKKTKLTSTLDFLIMITARLVNLPTPSLIKSADIKGDMYKTCAPAYAPTC</sequence>
<dbReference type="EMBL" id="HBUF01021467">
    <property type="protein sequence ID" value="CAG6611361.1"/>
    <property type="molecule type" value="Transcribed_RNA"/>
</dbReference>